<organism evidence="1 2">
    <name type="scientific">Fulvivirga imtechensis AK7</name>
    <dbReference type="NCBI Taxonomy" id="1237149"/>
    <lineage>
        <taxon>Bacteria</taxon>
        <taxon>Pseudomonadati</taxon>
        <taxon>Bacteroidota</taxon>
        <taxon>Cytophagia</taxon>
        <taxon>Cytophagales</taxon>
        <taxon>Fulvivirgaceae</taxon>
        <taxon>Fulvivirga</taxon>
    </lineage>
</organism>
<dbReference type="AlphaFoldDB" id="L8JKJ4"/>
<accession>L8JKJ4</accession>
<sequence>MVRFAREKAPKLAKWINTKIFRPCQSVYLSSRNWKKDDTEEEQIAELRTEIKA</sequence>
<name>L8JKJ4_9BACT</name>
<protein>
    <submittedName>
        <fullName evidence="1">Uncharacterized protein</fullName>
    </submittedName>
</protein>
<comment type="caution">
    <text evidence="1">The sequence shown here is derived from an EMBL/GenBank/DDBJ whole genome shotgun (WGS) entry which is preliminary data.</text>
</comment>
<proteinExistence type="predicted"/>
<keyword evidence="2" id="KW-1185">Reference proteome</keyword>
<gene>
    <name evidence="1" type="ORF">C900_04978</name>
</gene>
<evidence type="ECO:0000313" key="1">
    <source>
        <dbReference type="EMBL" id="ELR69446.1"/>
    </source>
</evidence>
<dbReference type="Proteomes" id="UP000011135">
    <property type="component" value="Unassembled WGS sequence"/>
</dbReference>
<reference evidence="1 2" key="1">
    <citation type="submission" date="2012-12" db="EMBL/GenBank/DDBJ databases">
        <title>Genome assembly of Fulvivirga imtechensis AK7.</title>
        <authorList>
            <person name="Nupur N."/>
            <person name="Khatri I."/>
            <person name="Kumar R."/>
            <person name="Subramanian S."/>
            <person name="Pinnaka A."/>
        </authorList>
    </citation>
    <scope>NUCLEOTIDE SEQUENCE [LARGE SCALE GENOMIC DNA]</scope>
    <source>
        <strain evidence="1 2">AK7</strain>
    </source>
</reference>
<evidence type="ECO:0000313" key="2">
    <source>
        <dbReference type="Proteomes" id="UP000011135"/>
    </source>
</evidence>
<dbReference type="EMBL" id="AMZN01000072">
    <property type="protein sequence ID" value="ELR69446.1"/>
    <property type="molecule type" value="Genomic_DNA"/>
</dbReference>